<dbReference type="AlphaFoldDB" id="A0A1V9FZW2"/>
<feature type="signal peptide" evidence="1">
    <location>
        <begin position="1"/>
        <end position="19"/>
    </location>
</feature>
<dbReference type="Pfam" id="PF19089">
    <property type="entry name" value="DUF5777"/>
    <property type="match status" value="1"/>
</dbReference>
<feature type="domain" description="DUF5777" evidence="2">
    <location>
        <begin position="41"/>
        <end position="286"/>
    </location>
</feature>
<evidence type="ECO:0000313" key="3">
    <source>
        <dbReference type="EMBL" id="OQP63872.1"/>
    </source>
</evidence>
<dbReference type="OrthoDB" id="1117410at2"/>
<evidence type="ECO:0000256" key="1">
    <source>
        <dbReference type="SAM" id="SignalP"/>
    </source>
</evidence>
<reference evidence="3 4" key="1">
    <citation type="submission" date="2016-03" db="EMBL/GenBank/DDBJ databases">
        <title>Niastella vici sp. nov., isolated from farmland soil.</title>
        <authorList>
            <person name="Chen L."/>
            <person name="Wang D."/>
            <person name="Yang S."/>
            <person name="Wang G."/>
        </authorList>
    </citation>
    <scope>NUCLEOTIDE SEQUENCE [LARGE SCALE GENOMIC DNA]</scope>
    <source>
        <strain evidence="3 4">DJ57</strain>
    </source>
</reference>
<dbReference type="InterPro" id="IPR045916">
    <property type="entry name" value="DUF5777"/>
</dbReference>
<accession>A0A1V9FZW2</accession>
<comment type="caution">
    <text evidence="3">The sequence shown here is derived from an EMBL/GenBank/DDBJ whole genome shotgun (WGS) entry which is preliminary data.</text>
</comment>
<dbReference type="Proteomes" id="UP000192796">
    <property type="component" value="Unassembled WGS sequence"/>
</dbReference>
<proteinExistence type="predicted"/>
<gene>
    <name evidence="3" type="ORF">A3860_23340</name>
</gene>
<name>A0A1V9FZW2_9BACT</name>
<evidence type="ECO:0000259" key="2">
    <source>
        <dbReference type="Pfam" id="PF19089"/>
    </source>
</evidence>
<feature type="chain" id="PRO_5013320329" description="DUF5777 domain-containing protein" evidence="1">
    <location>
        <begin position="20"/>
        <end position="294"/>
    </location>
</feature>
<protein>
    <recommendedName>
        <fullName evidence="2">DUF5777 domain-containing protein</fullName>
    </recommendedName>
</protein>
<organism evidence="3 4">
    <name type="scientific">Niastella vici</name>
    <dbReference type="NCBI Taxonomy" id="1703345"/>
    <lineage>
        <taxon>Bacteria</taxon>
        <taxon>Pseudomonadati</taxon>
        <taxon>Bacteroidota</taxon>
        <taxon>Chitinophagia</taxon>
        <taxon>Chitinophagales</taxon>
        <taxon>Chitinophagaceae</taxon>
        <taxon>Niastella</taxon>
    </lineage>
</organism>
<dbReference type="RefSeq" id="WP_081147536.1">
    <property type="nucleotide sequence ID" value="NZ_LVYD01000044.1"/>
</dbReference>
<dbReference type="STRING" id="1703345.A3860_23340"/>
<keyword evidence="4" id="KW-1185">Reference proteome</keyword>
<sequence>MKKSIIALLCIVLYHVSLAQDLLSLVDKNEPKKIEHVTNAFKSSRVLNGHSMEMIGKGELDVRILHRFGEINSGPNNLFGLDQANMRLGFDYGLLNSLTIGIGRSNVGKELDGFIKFRPVWQSTGPGSFPVSIVLVTGITAQTQPWTDTAKKNYFSNRLAFYNELIIGRKFNEHFSLQLSPVFVHRNLVALASEENDVYALGIGARLKLSKRVAVVADYHYIAKGLDKNVYKDPFSLGFDIETGGHVFQLLFTNATGMNEKSFITNTTSNWGKGSIRFGFNLSRIFTVGKRRNH</sequence>
<dbReference type="EMBL" id="LVYD01000044">
    <property type="protein sequence ID" value="OQP63872.1"/>
    <property type="molecule type" value="Genomic_DNA"/>
</dbReference>
<evidence type="ECO:0000313" key="4">
    <source>
        <dbReference type="Proteomes" id="UP000192796"/>
    </source>
</evidence>
<keyword evidence="1" id="KW-0732">Signal</keyword>